<evidence type="ECO:0000313" key="16">
    <source>
        <dbReference type="Proteomes" id="UP001156601"/>
    </source>
</evidence>
<feature type="transmembrane region" description="Helical" evidence="13">
    <location>
        <begin position="12"/>
        <end position="35"/>
    </location>
</feature>
<evidence type="ECO:0000256" key="2">
    <source>
        <dbReference type="ARBA" id="ARBA00004651"/>
    </source>
</evidence>
<keyword evidence="8" id="KW-0249">Electron transport</keyword>
<dbReference type="PANTHER" id="PTHR30529:SF1">
    <property type="entry name" value="CYTOCHROME B561 HOMOLOG 2"/>
    <property type="match status" value="1"/>
</dbReference>
<proteinExistence type="inferred from homology"/>
<dbReference type="Gene3D" id="1.20.950.20">
    <property type="entry name" value="Transmembrane di-heme cytochromes, Chain C"/>
    <property type="match status" value="1"/>
</dbReference>
<feature type="transmembrane region" description="Helical" evidence="13">
    <location>
        <begin position="93"/>
        <end position="113"/>
    </location>
</feature>
<evidence type="ECO:0000256" key="10">
    <source>
        <dbReference type="ARBA" id="ARBA00023004"/>
    </source>
</evidence>
<evidence type="ECO:0000256" key="1">
    <source>
        <dbReference type="ARBA" id="ARBA00001970"/>
    </source>
</evidence>
<accession>A0AA37T4G1</accession>
<protein>
    <submittedName>
        <fullName evidence="15">Cytochrome b</fullName>
    </submittedName>
</protein>
<evidence type="ECO:0000256" key="8">
    <source>
        <dbReference type="ARBA" id="ARBA00022982"/>
    </source>
</evidence>
<dbReference type="Pfam" id="PF01292">
    <property type="entry name" value="Ni_hydr_CYTB"/>
    <property type="match status" value="1"/>
</dbReference>
<sequence length="188" mass="21758">MNEIMPVKNRYHTSAIVLHWFMALAVIVMLISGLYMANGDMPKSDQYKMYQLHKAGGMTMLWMICFRIAIRLIQPPPSLPADLSLTNKRVAKIGHLMLYAGLILLPISGWFMVSSSPFGLPTFVFVDWIKWPHIPWVSKNKFVETLSNTAHWILAYLMIVLITGHVAALIYHHKKHNINLLKRMWFRK</sequence>
<reference evidence="15" key="1">
    <citation type="journal article" date="2014" name="Int. J. Syst. Evol. Microbiol.">
        <title>Complete genome sequence of Corynebacterium casei LMG S-19264T (=DSM 44701T), isolated from a smear-ripened cheese.</title>
        <authorList>
            <consortium name="US DOE Joint Genome Institute (JGI-PGF)"/>
            <person name="Walter F."/>
            <person name="Albersmeier A."/>
            <person name="Kalinowski J."/>
            <person name="Ruckert C."/>
        </authorList>
    </citation>
    <scope>NUCLEOTIDE SEQUENCE</scope>
    <source>
        <strain evidence="15">NBRC 110023</strain>
    </source>
</reference>
<organism evidence="15 16">
    <name type="scientific">Agaribacter marinus</name>
    <dbReference type="NCBI Taxonomy" id="1431249"/>
    <lineage>
        <taxon>Bacteria</taxon>
        <taxon>Pseudomonadati</taxon>
        <taxon>Pseudomonadota</taxon>
        <taxon>Gammaproteobacteria</taxon>
        <taxon>Alteromonadales</taxon>
        <taxon>Alteromonadaceae</taxon>
        <taxon>Agaribacter</taxon>
    </lineage>
</organism>
<feature type="domain" description="Cytochrome b561 bacterial/Ni-hydrogenase" evidence="14">
    <location>
        <begin position="10"/>
        <end position="186"/>
    </location>
</feature>
<evidence type="ECO:0000259" key="14">
    <source>
        <dbReference type="Pfam" id="PF01292"/>
    </source>
</evidence>
<keyword evidence="10" id="KW-0408">Iron</keyword>
<dbReference type="PANTHER" id="PTHR30529">
    <property type="entry name" value="CYTOCHROME B561"/>
    <property type="match status" value="1"/>
</dbReference>
<name>A0AA37T4G1_9ALTE</name>
<gene>
    <name evidence="15" type="ORF">GCM10007852_38470</name>
</gene>
<evidence type="ECO:0000256" key="11">
    <source>
        <dbReference type="ARBA" id="ARBA00023136"/>
    </source>
</evidence>
<reference evidence="15" key="2">
    <citation type="submission" date="2023-01" db="EMBL/GenBank/DDBJ databases">
        <title>Draft genome sequence of Agaribacter marinus strain NBRC 110023.</title>
        <authorList>
            <person name="Sun Q."/>
            <person name="Mori K."/>
        </authorList>
    </citation>
    <scope>NUCLEOTIDE SEQUENCE</scope>
    <source>
        <strain evidence="15">NBRC 110023</strain>
    </source>
</reference>
<comment type="cofactor">
    <cofactor evidence="1">
        <name>heme b</name>
        <dbReference type="ChEBI" id="CHEBI:60344"/>
    </cofactor>
</comment>
<keyword evidence="7" id="KW-0479">Metal-binding</keyword>
<comment type="caution">
    <text evidence="15">The sequence shown here is derived from an EMBL/GenBank/DDBJ whole genome shotgun (WGS) entry which is preliminary data.</text>
</comment>
<dbReference type="Proteomes" id="UP001156601">
    <property type="component" value="Unassembled WGS sequence"/>
</dbReference>
<keyword evidence="3" id="KW-0813">Transport</keyword>
<dbReference type="InterPro" id="IPR052168">
    <property type="entry name" value="Cytochrome_b561_oxidase"/>
</dbReference>
<keyword evidence="9 13" id="KW-1133">Transmembrane helix</keyword>
<dbReference type="SUPFAM" id="SSF81342">
    <property type="entry name" value="Transmembrane di-heme cytochromes"/>
    <property type="match status" value="1"/>
</dbReference>
<keyword evidence="4" id="KW-1003">Cell membrane</keyword>
<evidence type="ECO:0000256" key="7">
    <source>
        <dbReference type="ARBA" id="ARBA00022723"/>
    </source>
</evidence>
<comment type="similarity">
    <text evidence="12">Belongs to the cytochrome b561 family.</text>
</comment>
<dbReference type="GO" id="GO:0020037">
    <property type="term" value="F:heme binding"/>
    <property type="evidence" value="ECO:0007669"/>
    <property type="project" value="TreeGrafter"/>
</dbReference>
<keyword evidence="11 13" id="KW-0472">Membrane</keyword>
<dbReference type="InterPro" id="IPR011577">
    <property type="entry name" value="Cyt_b561_bac/Ni-Hgenase"/>
</dbReference>
<dbReference type="EMBL" id="BSOT01000019">
    <property type="protein sequence ID" value="GLR72939.1"/>
    <property type="molecule type" value="Genomic_DNA"/>
</dbReference>
<dbReference type="RefSeq" id="WP_284219360.1">
    <property type="nucleotide sequence ID" value="NZ_BSOT01000019.1"/>
</dbReference>
<comment type="subcellular location">
    <subcellularLocation>
        <location evidence="2">Cell membrane</location>
        <topology evidence="2">Multi-pass membrane protein</topology>
    </subcellularLocation>
</comment>
<dbReference type="AlphaFoldDB" id="A0AA37T4G1"/>
<evidence type="ECO:0000256" key="13">
    <source>
        <dbReference type="SAM" id="Phobius"/>
    </source>
</evidence>
<evidence type="ECO:0000256" key="6">
    <source>
        <dbReference type="ARBA" id="ARBA00022692"/>
    </source>
</evidence>
<dbReference type="GO" id="GO:0046872">
    <property type="term" value="F:metal ion binding"/>
    <property type="evidence" value="ECO:0007669"/>
    <property type="project" value="UniProtKB-KW"/>
</dbReference>
<feature type="transmembrane region" description="Helical" evidence="13">
    <location>
        <begin position="150"/>
        <end position="171"/>
    </location>
</feature>
<evidence type="ECO:0000256" key="3">
    <source>
        <dbReference type="ARBA" id="ARBA00022448"/>
    </source>
</evidence>
<dbReference type="GO" id="GO:0022904">
    <property type="term" value="P:respiratory electron transport chain"/>
    <property type="evidence" value="ECO:0007669"/>
    <property type="project" value="InterPro"/>
</dbReference>
<dbReference type="GO" id="GO:0009055">
    <property type="term" value="F:electron transfer activity"/>
    <property type="evidence" value="ECO:0007669"/>
    <property type="project" value="InterPro"/>
</dbReference>
<evidence type="ECO:0000256" key="12">
    <source>
        <dbReference type="ARBA" id="ARBA00037975"/>
    </source>
</evidence>
<dbReference type="GO" id="GO:0005886">
    <property type="term" value="C:plasma membrane"/>
    <property type="evidence" value="ECO:0007669"/>
    <property type="project" value="UniProtKB-SubCell"/>
</dbReference>
<dbReference type="InterPro" id="IPR016174">
    <property type="entry name" value="Di-haem_cyt_TM"/>
</dbReference>
<evidence type="ECO:0000256" key="5">
    <source>
        <dbReference type="ARBA" id="ARBA00022617"/>
    </source>
</evidence>
<evidence type="ECO:0000256" key="9">
    <source>
        <dbReference type="ARBA" id="ARBA00022989"/>
    </source>
</evidence>
<evidence type="ECO:0000256" key="4">
    <source>
        <dbReference type="ARBA" id="ARBA00022475"/>
    </source>
</evidence>
<evidence type="ECO:0000313" key="15">
    <source>
        <dbReference type="EMBL" id="GLR72939.1"/>
    </source>
</evidence>
<keyword evidence="6 13" id="KW-0812">Transmembrane</keyword>
<keyword evidence="16" id="KW-1185">Reference proteome</keyword>
<keyword evidence="5" id="KW-0349">Heme</keyword>